<dbReference type="InterPro" id="IPR036425">
    <property type="entry name" value="MoaB/Mog-like_dom_sf"/>
</dbReference>
<organism evidence="2 3">
    <name type="scientific">Cuniculiplasma divulgatum</name>
    <dbReference type="NCBI Taxonomy" id="1673428"/>
    <lineage>
        <taxon>Archaea</taxon>
        <taxon>Methanobacteriati</taxon>
        <taxon>Thermoplasmatota</taxon>
        <taxon>Thermoplasmata</taxon>
        <taxon>Thermoplasmatales</taxon>
        <taxon>Cuniculiplasmataceae</taxon>
        <taxon>Cuniculiplasma</taxon>
    </lineage>
</organism>
<dbReference type="PANTHER" id="PTHR13939">
    <property type="entry name" value="NICOTINAMIDE-NUCLEOTIDE AMIDOHYDROLASE PNCC"/>
    <property type="match status" value="1"/>
</dbReference>
<sequence>MNIAVISIGNEVVKGRTVDSNSAEISSFLTSNGFNVAYHIACKDETDEICKSLKFLLDEVDVIITTGGLGPTMDDISIESISKCLRLPLEMNPHAVDILKTKYLSLKLELTEERLKMAKMPLGAEIIENKGGTAPGMFLKYDGKIIFSVPGVPREMRSMLPQILLNMGVSKKAYMSKEIRVNGIMESAIAPLIKEVFDVMNNGINIKSHPESFEFNNPVLIIEFYGYGDSQDDIENRINSTYKEFSQRVKNKFSLSI</sequence>
<dbReference type="SMART" id="SM00852">
    <property type="entry name" value="MoCF_biosynth"/>
    <property type="match status" value="1"/>
</dbReference>
<feature type="domain" description="MoaB/Mog" evidence="1">
    <location>
        <begin position="4"/>
        <end position="171"/>
    </location>
</feature>
<dbReference type="AlphaFoldDB" id="A0A1N5U4G8"/>
<evidence type="ECO:0000313" key="2">
    <source>
        <dbReference type="EMBL" id="SIM55138.1"/>
    </source>
</evidence>
<dbReference type="Proteomes" id="UP000195607">
    <property type="component" value="Chromosome I"/>
</dbReference>
<gene>
    <name evidence="2" type="ORF">CSP5_0789</name>
</gene>
<dbReference type="PANTHER" id="PTHR13939:SF0">
    <property type="entry name" value="NMN AMIDOHYDROLASE-LIKE PROTEIN YFAY"/>
    <property type="match status" value="1"/>
</dbReference>
<dbReference type="Pfam" id="PF00994">
    <property type="entry name" value="MoCF_biosynth"/>
    <property type="match status" value="1"/>
</dbReference>
<dbReference type="CDD" id="cd00885">
    <property type="entry name" value="cinA"/>
    <property type="match status" value="1"/>
</dbReference>
<dbReference type="InterPro" id="IPR001453">
    <property type="entry name" value="MoaB/Mog_dom"/>
</dbReference>
<dbReference type="NCBIfam" id="TIGR00177">
    <property type="entry name" value="molyb_syn"/>
    <property type="match status" value="1"/>
</dbReference>
<proteinExistence type="predicted"/>
<dbReference type="EMBL" id="LT671858">
    <property type="protein sequence ID" value="SIM55138.1"/>
    <property type="molecule type" value="Genomic_DNA"/>
</dbReference>
<evidence type="ECO:0000313" key="3">
    <source>
        <dbReference type="Proteomes" id="UP000195607"/>
    </source>
</evidence>
<dbReference type="SUPFAM" id="SSF53218">
    <property type="entry name" value="Molybdenum cofactor biosynthesis proteins"/>
    <property type="match status" value="1"/>
</dbReference>
<dbReference type="GeneID" id="41588063"/>
<name>A0A1N5U4G8_9ARCH</name>
<dbReference type="Gene3D" id="3.40.980.10">
    <property type="entry name" value="MoaB/Mog-like domain"/>
    <property type="match status" value="1"/>
</dbReference>
<dbReference type="InterPro" id="IPR050101">
    <property type="entry name" value="CinA"/>
</dbReference>
<protein>
    <submittedName>
        <fullName evidence="2">Molybdopterin binding domain protein</fullName>
    </submittedName>
</protein>
<evidence type="ECO:0000259" key="1">
    <source>
        <dbReference type="SMART" id="SM00852"/>
    </source>
</evidence>
<reference evidence="2 3" key="1">
    <citation type="submission" date="2016-04" db="EMBL/GenBank/DDBJ databases">
        <authorList>
            <person name="Evans L.H."/>
            <person name="Alamgir A."/>
            <person name="Owens N."/>
            <person name="Weber N.D."/>
            <person name="Virtaneva K."/>
            <person name="Barbian K."/>
            <person name="Babar A."/>
            <person name="Rosenke K."/>
        </authorList>
    </citation>
    <scope>NUCLEOTIDE SEQUENCE [LARGE SCALE GENOMIC DNA]</scope>
    <source>
        <strain evidence="3">S5(T) (JCM 30642 \VKM B-2941)</strain>
    </source>
</reference>
<dbReference type="RefSeq" id="WP_148689662.1">
    <property type="nucleotide sequence ID" value="NZ_LT671858.1"/>
</dbReference>
<accession>A0A1N5U4G8</accession>